<keyword evidence="9" id="KW-0418">Kinase</keyword>
<keyword evidence="12" id="KW-0472">Membrane</keyword>
<organism evidence="18 19">
    <name type="scientific">Aegilops tauschii subsp. strangulata</name>
    <name type="common">Goatgrass</name>
    <dbReference type="NCBI Taxonomy" id="200361"/>
    <lineage>
        <taxon>Eukaryota</taxon>
        <taxon>Viridiplantae</taxon>
        <taxon>Streptophyta</taxon>
        <taxon>Embryophyta</taxon>
        <taxon>Tracheophyta</taxon>
        <taxon>Spermatophyta</taxon>
        <taxon>Magnoliopsida</taxon>
        <taxon>Liliopsida</taxon>
        <taxon>Poales</taxon>
        <taxon>Poaceae</taxon>
        <taxon>BOP clade</taxon>
        <taxon>Pooideae</taxon>
        <taxon>Triticodae</taxon>
        <taxon>Triticeae</taxon>
        <taxon>Triticinae</taxon>
        <taxon>Aegilops</taxon>
    </lineage>
</organism>
<evidence type="ECO:0000256" key="13">
    <source>
        <dbReference type="ARBA" id="ARBA00023170"/>
    </source>
</evidence>
<dbReference type="AlphaFoldDB" id="A0A453JCN8"/>
<dbReference type="EnsemblPlants" id="AET4Gv20869800.2">
    <property type="protein sequence ID" value="AET4Gv20869800.2"/>
    <property type="gene ID" value="AET4Gv20869800"/>
</dbReference>
<evidence type="ECO:0000256" key="5">
    <source>
        <dbReference type="ARBA" id="ARBA00022679"/>
    </source>
</evidence>
<reference evidence="18" key="3">
    <citation type="journal article" date="2017" name="Nature">
        <title>Genome sequence of the progenitor of the wheat D genome Aegilops tauschii.</title>
        <authorList>
            <person name="Luo M.C."/>
            <person name="Gu Y.Q."/>
            <person name="Puiu D."/>
            <person name="Wang H."/>
            <person name="Twardziok S.O."/>
            <person name="Deal K.R."/>
            <person name="Huo N."/>
            <person name="Zhu T."/>
            <person name="Wang L."/>
            <person name="Wang Y."/>
            <person name="McGuire P.E."/>
            <person name="Liu S."/>
            <person name="Long H."/>
            <person name="Ramasamy R.K."/>
            <person name="Rodriguez J.C."/>
            <person name="Van S.L."/>
            <person name="Yuan L."/>
            <person name="Wang Z."/>
            <person name="Xia Z."/>
            <person name="Xiao L."/>
            <person name="Anderson O.D."/>
            <person name="Ouyang S."/>
            <person name="Liang Y."/>
            <person name="Zimin A.V."/>
            <person name="Pertea G."/>
            <person name="Qi P."/>
            <person name="Bennetzen J.L."/>
            <person name="Dai X."/>
            <person name="Dawson M.W."/>
            <person name="Muller H.G."/>
            <person name="Kugler K."/>
            <person name="Rivarola-Duarte L."/>
            <person name="Spannagl M."/>
            <person name="Mayer K.F.X."/>
            <person name="Lu F.H."/>
            <person name="Bevan M.W."/>
            <person name="Leroy P."/>
            <person name="Li P."/>
            <person name="You F.M."/>
            <person name="Sun Q."/>
            <person name="Liu Z."/>
            <person name="Lyons E."/>
            <person name="Wicker T."/>
            <person name="Salzberg S.L."/>
            <person name="Devos K.M."/>
            <person name="Dvorak J."/>
        </authorList>
    </citation>
    <scope>NUCLEOTIDE SEQUENCE [LARGE SCALE GENOMIC DNA]</scope>
    <source>
        <strain evidence="18">cv. AL8/78</strain>
    </source>
</reference>
<dbReference type="InterPro" id="IPR008271">
    <property type="entry name" value="Ser/Thr_kinase_AS"/>
</dbReference>
<reference evidence="18" key="4">
    <citation type="submission" date="2019-03" db="UniProtKB">
        <authorList>
            <consortium name="EnsemblPlants"/>
        </authorList>
    </citation>
    <scope>IDENTIFICATION</scope>
</reference>
<keyword evidence="6" id="KW-0812">Transmembrane</keyword>
<evidence type="ECO:0000256" key="8">
    <source>
        <dbReference type="ARBA" id="ARBA00022741"/>
    </source>
</evidence>
<evidence type="ECO:0000256" key="2">
    <source>
        <dbReference type="ARBA" id="ARBA00008536"/>
    </source>
</evidence>
<feature type="domain" description="Protein kinase" evidence="17">
    <location>
        <begin position="282"/>
        <end position="561"/>
    </location>
</feature>
<dbReference type="FunFam" id="1.10.510.10:FF:000240">
    <property type="entry name" value="Lectin-domain containing receptor kinase A4.3"/>
    <property type="match status" value="1"/>
</dbReference>
<reference evidence="19" key="2">
    <citation type="journal article" date="2017" name="Nat. Plants">
        <title>The Aegilops tauschii genome reveals multiple impacts of transposons.</title>
        <authorList>
            <person name="Zhao G."/>
            <person name="Zou C."/>
            <person name="Li K."/>
            <person name="Wang K."/>
            <person name="Li T."/>
            <person name="Gao L."/>
            <person name="Zhang X."/>
            <person name="Wang H."/>
            <person name="Yang Z."/>
            <person name="Liu X."/>
            <person name="Jiang W."/>
            <person name="Mao L."/>
            <person name="Kong X."/>
            <person name="Jiao Y."/>
            <person name="Jia J."/>
        </authorList>
    </citation>
    <scope>NUCLEOTIDE SEQUENCE [LARGE SCALE GENOMIC DNA]</scope>
    <source>
        <strain evidence="19">cv. AL8/78</strain>
    </source>
</reference>
<dbReference type="GeneID" id="109787586"/>
<dbReference type="PROSITE" id="PS00108">
    <property type="entry name" value="PROTEIN_KINASE_ST"/>
    <property type="match status" value="1"/>
</dbReference>
<dbReference type="Pfam" id="PF00069">
    <property type="entry name" value="Pkinase"/>
    <property type="match status" value="1"/>
</dbReference>
<keyword evidence="7 16" id="KW-0732">Signal</keyword>
<evidence type="ECO:0000256" key="9">
    <source>
        <dbReference type="ARBA" id="ARBA00022777"/>
    </source>
</evidence>
<dbReference type="InterPro" id="IPR000719">
    <property type="entry name" value="Prot_kinase_dom"/>
</dbReference>
<dbReference type="SUPFAM" id="SSF56112">
    <property type="entry name" value="Protein kinase-like (PK-like)"/>
    <property type="match status" value="1"/>
</dbReference>
<dbReference type="RefSeq" id="XP_020201716.1">
    <property type="nucleotide sequence ID" value="XM_020346127.4"/>
</dbReference>
<reference evidence="18" key="5">
    <citation type="journal article" date="2021" name="G3 (Bethesda)">
        <title>Aegilops tauschii genome assembly Aet v5.0 features greater sequence contiguity and improved annotation.</title>
        <authorList>
            <person name="Wang L."/>
            <person name="Zhu T."/>
            <person name="Rodriguez J.C."/>
            <person name="Deal K.R."/>
            <person name="Dubcovsky J."/>
            <person name="McGuire P.E."/>
            <person name="Lux T."/>
            <person name="Spannagl M."/>
            <person name="Mayer K.F.X."/>
            <person name="Baldrich P."/>
            <person name="Meyers B.C."/>
            <person name="Huo N."/>
            <person name="Gu Y.Q."/>
            <person name="Zhou H."/>
            <person name="Devos K.M."/>
            <person name="Bennetzen J.L."/>
            <person name="Unver T."/>
            <person name="Budak H."/>
            <person name="Gulick P.J."/>
            <person name="Galiba G."/>
            <person name="Kalapos B."/>
            <person name="Nelson D.R."/>
            <person name="Li P."/>
            <person name="You F.M."/>
            <person name="Luo M.C."/>
            <person name="Dvorak J."/>
        </authorList>
    </citation>
    <scope>NUCLEOTIDE SEQUENCE [LARGE SCALE GENOMIC DNA]</scope>
    <source>
        <strain evidence="18">cv. AL8/78</strain>
    </source>
</reference>
<evidence type="ECO:0000256" key="4">
    <source>
        <dbReference type="ARBA" id="ARBA00022475"/>
    </source>
</evidence>
<accession>A0A453JCN8</accession>
<evidence type="ECO:0000256" key="16">
    <source>
        <dbReference type="SAM" id="SignalP"/>
    </source>
</evidence>
<proteinExistence type="inferred from homology"/>
<dbReference type="InterPro" id="IPR050528">
    <property type="entry name" value="L-type_Lectin-RKs"/>
</dbReference>
<name>A0A453JCN8_AEGTS</name>
<comment type="subcellular location">
    <subcellularLocation>
        <location evidence="1">Cell membrane</location>
        <topology evidence="1">Single-pass type I membrane protein</topology>
    </subcellularLocation>
</comment>
<dbReference type="PANTHER" id="PTHR27007">
    <property type="match status" value="1"/>
</dbReference>
<dbReference type="PROSITE" id="PS00107">
    <property type="entry name" value="PROTEIN_KINASE_ATP"/>
    <property type="match status" value="1"/>
</dbReference>
<dbReference type="SMART" id="SM00220">
    <property type="entry name" value="S_TKc"/>
    <property type="match status" value="1"/>
</dbReference>
<keyword evidence="8 15" id="KW-0547">Nucleotide-binding</keyword>
<keyword evidence="5" id="KW-0808">Transferase</keyword>
<dbReference type="InterPro" id="IPR011009">
    <property type="entry name" value="Kinase-like_dom_sf"/>
</dbReference>
<evidence type="ECO:0000256" key="14">
    <source>
        <dbReference type="ARBA" id="ARBA00023180"/>
    </source>
</evidence>
<feature type="binding site" evidence="15">
    <location>
        <position position="310"/>
    </location>
    <ligand>
        <name>ATP</name>
        <dbReference type="ChEBI" id="CHEBI:30616"/>
    </ligand>
</feature>
<evidence type="ECO:0000256" key="3">
    <source>
        <dbReference type="ARBA" id="ARBA00010217"/>
    </source>
</evidence>
<dbReference type="GO" id="GO:0005524">
    <property type="term" value="F:ATP binding"/>
    <property type="evidence" value="ECO:0007669"/>
    <property type="project" value="UniProtKB-UniRule"/>
</dbReference>
<dbReference type="OrthoDB" id="608646at2759"/>
<dbReference type="Pfam" id="PF01476">
    <property type="entry name" value="LysM"/>
    <property type="match status" value="1"/>
</dbReference>
<feature type="chain" id="PRO_5019249900" description="Protein kinase domain-containing protein" evidence="16">
    <location>
        <begin position="22"/>
        <end position="593"/>
    </location>
</feature>
<reference evidence="19" key="1">
    <citation type="journal article" date="2014" name="Science">
        <title>Ancient hybridizations among the ancestral genomes of bread wheat.</title>
        <authorList>
            <consortium name="International Wheat Genome Sequencing Consortium,"/>
            <person name="Marcussen T."/>
            <person name="Sandve S.R."/>
            <person name="Heier L."/>
            <person name="Spannagl M."/>
            <person name="Pfeifer M."/>
            <person name="Jakobsen K.S."/>
            <person name="Wulff B.B."/>
            <person name="Steuernagel B."/>
            <person name="Mayer K.F."/>
            <person name="Olsen O.A."/>
        </authorList>
    </citation>
    <scope>NUCLEOTIDE SEQUENCE [LARGE SCALE GENOMIC DNA]</scope>
    <source>
        <strain evidence="19">cv. AL8/78</strain>
    </source>
</reference>
<dbReference type="STRING" id="200361.A0A453JCN8"/>
<evidence type="ECO:0000313" key="19">
    <source>
        <dbReference type="Proteomes" id="UP000015105"/>
    </source>
</evidence>
<evidence type="ECO:0000256" key="15">
    <source>
        <dbReference type="PROSITE-ProRule" id="PRU10141"/>
    </source>
</evidence>
<keyword evidence="19" id="KW-1185">Reference proteome</keyword>
<dbReference type="Proteomes" id="UP000015105">
    <property type="component" value="Chromosome 4D"/>
</dbReference>
<dbReference type="GO" id="GO:0005886">
    <property type="term" value="C:plasma membrane"/>
    <property type="evidence" value="ECO:0007669"/>
    <property type="project" value="UniProtKB-SubCell"/>
</dbReference>
<keyword evidence="13" id="KW-0675">Receptor</keyword>
<protein>
    <recommendedName>
        <fullName evidence="17">Protein kinase domain-containing protein</fullName>
    </recommendedName>
</protein>
<keyword evidence="10 15" id="KW-0067">ATP-binding</keyword>
<evidence type="ECO:0000256" key="11">
    <source>
        <dbReference type="ARBA" id="ARBA00022989"/>
    </source>
</evidence>
<sequence>MPPLAAALLLLLWAAASSASAASFTCAKPSTCRSAVAYVVPIATTYEQLASRFSPTATLQHLLAANQLPPHTDTSKVIPAKTAVRIPFRCRCAGGVGQSDLEMYTGGRGDDYFMEVVTANNVAAGKYYGWRPLPCSCDKVDGSNVMHLAYVILRTGDNTSEIAAMYGLRESTLLRINNITSSQLLLRQGHILDIPLFQGMGTWSRVHYISTHRERRLDEGDSAVTASKVINIVKVVVPVVTILVYLVTTWCYWKSARNSLSSGANGFMEFSYSDLACATNKFSRDALLGEGKFGAVYKATLKGQVVAVKKIKAEGKLEDFHRELQTVGNTRHENLVDLKGWCGKVRVIDGKTWWKRVIKVELFLVFEFIPNGDLERHLDNSNQVLSWDKRYKIVKGIGSALHYLHHECNPCILHRDIKPGNILLDEYFNAKLGDFGLSMITSKNRATVVTTAVGSVGYMDPQLMKHGVVEFNRKSDVYSFGIVLLKIACTNKSREEVWQMRGGSEQQVQVDGVVDDRLRFFDRTEMERVVVLGLKCSHSEEAQRPSMQDAMKFLEDGQEFPPITQGDDSYGVPCTVNEEAPMMTHGDVSSCYP</sequence>
<keyword evidence="11" id="KW-1133">Transmembrane helix</keyword>
<dbReference type="PROSITE" id="PS50011">
    <property type="entry name" value="PROTEIN_KINASE_DOM"/>
    <property type="match status" value="1"/>
</dbReference>
<feature type="signal peptide" evidence="16">
    <location>
        <begin position="1"/>
        <end position="21"/>
    </location>
</feature>
<evidence type="ECO:0000313" key="18">
    <source>
        <dbReference type="EnsemblPlants" id="AET4Gv20869800.2"/>
    </source>
</evidence>
<dbReference type="GO" id="GO:0004672">
    <property type="term" value="F:protein kinase activity"/>
    <property type="evidence" value="ECO:0007669"/>
    <property type="project" value="InterPro"/>
</dbReference>
<evidence type="ECO:0000256" key="6">
    <source>
        <dbReference type="ARBA" id="ARBA00022692"/>
    </source>
</evidence>
<dbReference type="InterPro" id="IPR017441">
    <property type="entry name" value="Protein_kinase_ATP_BS"/>
</dbReference>
<comment type="similarity">
    <text evidence="2">In the N-terminal section; belongs to the leguminous lectin family.</text>
</comment>
<dbReference type="Gene3D" id="1.10.510.10">
    <property type="entry name" value="Transferase(Phosphotransferase) domain 1"/>
    <property type="match status" value="1"/>
</dbReference>
<dbReference type="GO" id="GO:0002229">
    <property type="term" value="P:defense response to oomycetes"/>
    <property type="evidence" value="ECO:0007669"/>
    <property type="project" value="UniProtKB-ARBA"/>
</dbReference>
<evidence type="ECO:0000259" key="17">
    <source>
        <dbReference type="PROSITE" id="PS50011"/>
    </source>
</evidence>
<dbReference type="Gene3D" id="3.30.200.20">
    <property type="entry name" value="Phosphorylase Kinase, domain 1"/>
    <property type="match status" value="1"/>
</dbReference>
<evidence type="ECO:0000256" key="12">
    <source>
        <dbReference type="ARBA" id="ARBA00023136"/>
    </source>
</evidence>
<dbReference type="OMA" id="PCACING"/>
<evidence type="ECO:0000256" key="10">
    <source>
        <dbReference type="ARBA" id="ARBA00022840"/>
    </source>
</evidence>
<dbReference type="InterPro" id="IPR018392">
    <property type="entry name" value="LysM"/>
</dbReference>
<keyword evidence="4" id="KW-1003">Cell membrane</keyword>
<evidence type="ECO:0000256" key="7">
    <source>
        <dbReference type="ARBA" id="ARBA00022729"/>
    </source>
</evidence>
<keyword evidence="14" id="KW-0325">Glycoprotein</keyword>
<comment type="similarity">
    <text evidence="3">In the C-terminal section; belongs to the protein kinase superfamily. Ser/Thr protein kinase family.</text>
</comment>
<evidence type="ECO:0000256" key="1">
    <source>
        <dbReference type="ARBA" id="ARBA00004251"/>
    </source>
</evidence>
<dbReference type="Gramene" id="AET4Gv20869800.2">
    <property type="protein sequence ID" value="AET4Gv20869800.2"/>
    <property type="gene ID" value="AET4Gv20869800"/>
</dbReference>
<dbReference type="KEGG" id="ats:109787586"/>